<dbReference type="GO" id="GO:0006400">
    <property type="term" value="P:tRNA modification"/>
    <property type="evidence" value="ECO:0007669"/>
    <property type="project" value="UniProtKB-UniRule"/>
</dbReference>
<comment type="catalytic activity">
    <reaction evidence="5 6">
        <text>cytidine(34) in tRNA(Ile2) + L-lysine + ATP = lysidine(34) in tRNA(Ile2) + AMP + diphosphate + H(+)</text>
        <dbReference type="Rhea" id="RHEA:43744"/>
        <dbReference type="Rhea" id="RHEA-COMP:10625"/>
        <dbReference type="Rhea" id="RHEA-COMP:10670"/>
        <dbReference type="ChEBI" id="CHEBI:15378"/>
        <dbReference type="ChEBI" id="CHEBI:30616"/>
        <dbReference type="ChEBI" id="CHEBI:32551"/>
        <dbReference type="ChEBI" id="CHEBI:33019"/>
        <dbReference type="ChEBI" id="CHEBI:82748"/>
        <dbReference type="ChEBI" id="CHEBI:83665"/>
        <dbReference type="ChEBI" id="CHEBI:456215"/>
        <dbReference type="EC" id="6.3.4.19"/>
    </reaction>
</comment>
<evidence type="ECO:0000256" key="1">
    <source>
        <dbReference type="ARBA" id="ARBA00022598"/>
    </source>
</evidence>
<evidence type="ECO:0000256" key="3">
    <source>
        <dbReference type="ARBA" id="ARBA00022741"/>
    </source>
</evidence>
<comment type="subcellular location">
    <subcellularLocation>
        <location evidence="6">Cytoplasm</location>
    </subcellularLocation>
</comment>
<evidence type="ECO:0000256" key="6">
    <source>
        <dbReference type="HAMAP-Rule" id="MF_01161"/>
    </source>
</evidence>
<dbReference type="SUPFAM" id="SSF52402">
    <property type="entry name" value="Adenine nucleotide alpha hydrolases-like"/>
    <property type="match status" value="1"/>
</dbReference>
<comment type="domain">
    <text evidence="6">The N-terminal region contains the highly conserved SGGXDS motif, predicted to be a P-loop motif involved in ATP binding.</text>
</comment>
<comment type="function">
    <text evidence="6">Ligates lysine onto the cytidine present at position 34 of the AUA codon-specific tRNA(Ile) that contains the anticodon CAU, in an ATP-dependent manner. Cytidine is converted to lysidine, thus changing the amino acid specificity of the tRNA from methionine to isoleucine.</text>
</comment>
<dbReference type="Gene3D" id="3.40.50.620">
    <property type="entry name" value="HUPs"/>
    <property type="match status" value="1"/>
</dbReference>
<keyword evidence="4 6" id="KW-0067">ATP-binding</keyword>
<keyword evidence="1 6" id="KW-0436">Ligase</keyword>
<dbReference type="EC" id="6.3.4.19" evidence="6"/>
<dbReference type="InterPro" id="IPR012094">
    <property type="entry name" value="tRNA_Ile_lys_synt"/>
</dbReference>
<evidence type="ECO:0000313" key="8">
    <source>
        <dbReference type="EMBL" id="SPH24613.1"/>
    </source>
</evidence>
<dbReference type="GO" id="GO:0005737">
    <property type="term" value="C:cytoplasm"/>
    <property type="evidence" value="ECO:0007669"/>
    <property type="project" value="UniProtKB-SubCell"/>
</dbReference>
<feature type="domain" description="tRNA(Ile)-lysidine/2-thiocytidine synthase N-terminal" evidence="7">
    <location>
        <begin position="33"/>
        <end position="210"/>
    </location>
</feature>
<dbReference type="InterPro" id="IPR011063">
    <property type="entry name" value="TilS/TtcA_N"/>
</dbReference>
<proteinExistence type="inferred from homology"/>
<dbReference type="GO" id="GO:0032267">
    <property type="term" value="F:tRNA(Ile)-lysidine synthase activity"/>
    <property type="evidence" value="ECO:0007669"/>
    <property type="project" value="UniProtKB-EC"/>
</dbReference>
<protein>
    <recommendedName>
        <fullName evidence="6">tRNA(Ile)-lysidine synthase</fullName>
        <ecNumber evidence="6">6.3.4.19</ecNumber>
    </recommendedName>
    <alternativeName>
        <fullName evidence="6">tRNA(Ile)-2-lysyl-cytidine synthase</fullName>
    </alternativeName>
    <alternativeName>
        <fullName evidence="6">tRNA(Ile)-lysidine synthetase</fullName>
    </alternativeName>
</protein>
<dbReference type="InterPro" id="IPR014729">
    <property type="entry name" value="Rossmann-like_a/b/a_fold"/>
</dbReference>
<sequence>MTSGDWPLSEGADAFLLQFVANALPGEAPATLGVAVSGGSDSMALLSLALRVQAHRGGVVCAVTVDHGLRPEAADEARSVAAFCRSIGVEHDTLRWDHGEIEGNLQDQARRARYRLIADWAQREAIGHVVLGHTADDQAETFLMGLAREAGIDGLSGMRKAWVQNGTHYSRPLLGVTRTKLRDYLNRQNIDWIEDPSNVDERFTRVKARRVLKTLKSLEITVEKLSGVAVNLGLARQAVVESTGEAAKKVAKTSAGEVVLDRAAFQRLGHEVSRRILISALRWVSSSEYAPRADAVLRVRHAIKEGRDATLSGCKIKVGDADVRIAREPRAVAGLEAPTDQIWDGRWRLMGRHDPRLTVRALGAEGLRRCPDWSRTGHSRAALIVSPAIWRGDALVAAPVAGLDNGWAAEIVAGYHSFLISH</sequence>
<dbReference type="HAMAP" id="MF_01161">
    <property type="entry name" value="tRNA_Ile_lys_synt"/>
    <property type="match status" value="1"/>
</dbReference>
<dbReference type="AlphaFoldDB" id="A0A2R8BMS6"/>
<evidence type="ECO:0000313" key="9">
    <source>
        <dbReference type="Proteomes" id="UP000244924"/>
    </source>
</evidence>
<evidence type="ECO:0000256" key="4">
    <source>
        <dbReference type="ARBA" id="ARBA00022840"/>
    </source>
</evidence>
<evidence type="ECO:0000256" key="2">
    <source>
        <dbReference type="ARBA" id="ARBA00022694"/>
    </source>
</evidence>
<evidence type="ECO:0000256" key="5">
    <source>
        <dbReference type="ARBA" id="ARBA00048539"/>
    </source>
</evidence>
<dbReference type="PANTHER" id="PTHR43033">
    <property type="entry name" value="TRNA(ILE)-LYSIDINE SYNTHASE-RELATED"/>
    <property type="match status" value="1"/>
</dbReference>
<keyword evidence="9" id="KW-1185">Reference proteome</keyword>
<dbReference type="CDD" id="cd01992">
    <property type="entry name" value="TilS_N"/>
    <property type="match status" value="1"/>
</dbReference>
<dbReference type="InterPro" id="IPR012795">
    <property type="entry name" value="tRNA_Ile_lys_synt_N"/>
</dbReference>
<dbReference type="PANTHER" id="PTHR43033:SF1">
    <property type="entry name" value="TRNA(ILE)-LYSIDINE SYNTHASE-RELATED"/>
    <property type="match status" value="1"/>
</dbReference>
<dbReference type="NCBIfam" id="TIGR02432">
    <property type="entry name" value="lysidine_TilS_N"/>
    <property type="match status" value="1"/>
</dbReference>
<evidence type="ECO:0000259" key="7">
    <source>
        <dbReference type="Pfam" id="PF01171"/>
    </source>
</evidence>
<keyword evidence="3 6" id="KW-0547">Nucleotide-binding</keyword>
<keyword evidence="2 6" id="KW-0819">tRNA processing</keyword>
<keyword evidence="6" id="KW-0963">Cytoplasm</keyword>
<dbReference type="GO" id="GO:0005524">
    <property type="term" value="F:ATP binding"/>
    <property type="evidence" value="ECO:0007669"/>
    <property type="project" value="UniProtKB-UniRule"/>
</dbReference>
<gene>
    <name evidence="6 8" type="primary">tilS</name>
    <name evidence="8" type="ORF">DEA8626_03664</name>
</gene>
<organism evidence="8 9">
    <name type="scientific">Albidovulum aquaemixtae</name>
    <dbReference type="NCBI Taxonomy" id="1542388"/>
    <lineage>
        <taxon>Bacteria</taxon>
        <taxon>Pseudomonadati</taxon>
        <taxon>Pseudomonadota</taxon>
        <taxon>Alphaproteobacteria</taxon>
        <taxon>Rhodobacterales</taxon>
        <taxon>Paracoccaceae</taxon>
        <taxon>Albidovulum</taxon>
    </lineage>
</organism>
<comment type="similarity">
    <text evidence="6">Belongs to the tRNA(Ile)-lysidine synthase family.</text>
</comment>
<dbReference type="EMBL" id="OMOQ01000003">
    <property type="protein sequence ID" value="SPH24613.1"/>
    <property type="molecule type" value="Genomic_DNA"/>
</dbReference>
<feature type="binding site" evidence="6">
    <location>
        <begin position="37"/>
        <end position="42"/>
    </location>
    <ligand>
        <name>ATP</name>
        <dbReference type="ChEBI" id="CHEBI:30616"/>
    </ligand>
</feature>
<name>A0A2R8BMS6_9RHOB</name>
<dbReference type="Proteomes" id="UP000244924">
    <property type="component" value="Unassembled WGS sequence"/>
</dbReference>
<accession>A0A2R8BMS6</accession>
<dbReference type="Pfam" id="PF01171">
    <property type="entry name" value="ATP_bind_3"/>
    <property type="match status" value="1"/>
</dbReference>
<reference evidence="8 9" key="1">
    <citation type="submission" date="2018-03" db="EMBL/GenBank/DDBJ databases">
        <authorList>
            <person name="Keele B.F."/>
        </authorList>
    </citation>
    <scope>NUCLEOTIDE SEQUENCE [LARGE SCALE GENOMIC DNA]</scope>
    <source>
        <strain evidence="8 9">CECT 8626</strain>
    </source>
</reference>